<keyword evidence="3" id="KW-1185">Reference proteome</keyword>
<evidence type="ECO:0000313" key="2">
    <source>
        <dbReference type="EMBL" id="MFC1572523.1"/>
    </source>
</evidence>
<evidence type="ECO:0000313" key="3">
    <source>
        <dbReference type="Proteomes" id="UP001593833"/>
    </source>
</evidence>
<reference evidence="2 3" key="1">
    <citation type="submission" date="2024-09" db="EMBL/GenBank/DDBJ databases">
        <authorList>
            <person name="D'Angelo T."/>
        </authorList>
    </citation>
    <scope>NUCLEOTIDE SEQUENCE [LARGE SCALE GENOMIC DNA]</scope>
    <source>
        <strain evidence="2">SAG AM-320-E07</strain>
    </source>
</reference>
<comment type="caution">
    <text evidence="2">The sequence shown here is derived from an EMBL/GenBank/DDBJ whole genome shotgun (WGS) entry which is preliminary data.</text>
</comment>
<name>A0ABV6YJL5_UNCEI</name>
<dbReference type="InterPro" id="IPR051908">
    <property type="entry name" value="Ribosomal_N-acetyltransferase"/>
</dbReference>
<dbReference type="GO" id="GO:0016746">
    <property type="term" value="F:acyltransferase activity"/>
    <property type="evidence" value="ECO:0007669"/>
    <property type="project" value="UniProtKB-KW"/>
</dbReference>
<dbReference type="Proteomes" id="UP001593833">
    <property type="component" value="Unassembled WGS sequence"/>
</dbReference>
<gene>
    <name evidence="2" type="ORF">ACFL6M_02885</name>
</gene>
<accession>A0ABV6YJL5</accession>
<protein>
    <submittedName>
        <fullName evidence="2">GNAT family N-acetyltransferase</fullName>
        <ecNumber evidence="2">2.3.-.-</ecNumber>
    </submittedName>
</protein>
<dbReference type="PANTHER" id="PTHR43441">
    <property type="entry name" value="RIBOSOMAL-PROTEIN-SERINE ACETYLTRANSFERASE"/>
    <property type="match status" value="1"/>
</dbReference>
<evidence type="ECO:0000259" key="1">
    <source>
        <dbReference type="PROSITE" id="PS51186"/>
    </source>
</evidence>
<sequence length="183" mass="20397">MRDTLSGEKVTIRAHMPAHVAPLFAAVEESISDLAPYETWCHPGYTKTEAAEYVDWWRQSWEKGRAHYFAIECSSTGDYLGSCGLSELLKEHKRASMGFWLRSSRTGEGLATDAARMVARFGFEDLGLERIEIESAVHNAASRRIAEKLGAKLEGILRKRLILPTGPTDTAMYSLMRDSNASV</sequence>
<dbReference type="Pfam" id="PF13302">
    <property type="entry name" value="Acetyltransf_3"/>
    <property type="match status" value="1"/>
</dbReference>
<dbReference type="SUPFAM" id="SSF55729">
    <property type="entry name" value="Acyl-CoA N-acyltransferases (Nat)"/>
    <property type="match status" value="1"/>
</dbReference>
<keyword evidence="2" id="KW-0012">Acyltransferase</keyword>
<keyword evidence="2" id="KW-0808">Transferase</keyword>
<dbReference type="EC" id="2.3.-.-" evidence="2"/>
<dbReference type="InterPro" id="IPR000182">
    <property type="entry name" value="GNAT_dom"/>
</dbReference>
<dbReference type="InterPro" id="IPR016181">
    <property type="entry name" value="Acyl_CoA_acyltransferase"/>
</dbReference>
<dbReference type="PANTHER" id="PTHR43441:SF10">
    <property type="entry name" value="ACETYLTRANSFERASE"/>
    <property type="match status" value="1"/>
</dbReference>
<proteinExistence type="predicted"/>
<organism evidence="2 3">
    <name type="scientific">Eiseniibacteriota bacterium</name>
    <dbReference type="NCBI Taxonomy" id="2212470"/>
    <lineage>
        <taxon>Bacteria</taxon>
        <taxon>Candidatus Eiseniibacteriota</taxon>
    </lineage>
</organism>
<dbReference type="Gene3D" id="3.40.630.30">
    <property type="match status" value="1"/>
</dbReference>
<feature type="domain" description="N-acetyltransferase" evidence="1">
    <location>
        <begin position="21"/>
        <end position="177"/>
    </location>
</feature>
<dbReference type="PROSITE" id="PS51186">
    <property type="entry name" value="GNAT"/>
    <property type="match status" value="1"/>
</dbReference>
<dbReference type="EMBL" id="JBHPKH010000020">
    <property type="protein sequence ID" value="MFC1572523.1"/>
    <property type="molecule type" value="Genomic_DNA"/>
</dbReference>